<evidence type="ECO:0000256" key="1">
    <source>
        <dbReference type="SAM" id="MobiDB-lite"/>
    </source>
</evidence>
<feature type="compositionally biased region" description="Basic and acidic residues" evidence="1">
    <location>
        <begin position="100"/>
        <end position="115"/>
    </location>
</feature>
<feature type="compositionally biased region" description="Polar residues" evidence="1">
    <location>
        <begin position="305"/>
        <end position="314"/>
    </location>
</feature>
<gene>
    <name evidence="2" type="ORF">C8F04DRAFT_311235</name>
</gene>
<dbReference type="AlphaFoldDB" id="A0AAD6WPA1"/>
<evidence type="ECO:0000313" key="2">
    <source>
        <dbReference type="EMBL" id="KAJ7020090.1"/>
    </source>
</evidence>
<proteinExistence type="predicted"/>
<keyword evidence="3" id="KW-1185">Reference proteome</keyword>
<protein>
    <submittedName>
        <fullName evidence="2">Uncharacterized protein</fullName>
    </submittedName>
</protein>
<dbReference type="Proteomes" id="UP001218188">
    <property type="component" value="Unassembled WGS sequence"/>
</dbReference>
<organism evidence="2 3">
    <name type="scientific">Mycena alexandri</name>
    <dbReference type="NCBI Taxonomy" id="1745969"/>
    <lineage>
        <taxon>Eukaryota</taxon>
        <taxon>Fungi</taxon>
        <taxon>Dikarya</taxon>
        <taxon>Basidiomycota</taxon>
        <taxon>Agaricomycotina</taxon>
        <taxon>Agaricomycetes</taxon>
        <taxon>Agaricomycetidae</taxon>
        <taxon>Agaricales</taxon>
        <taxon>Marasmiineae</taxon>
        <taxon>Mycenaceae</taxon>
        <taxon>Mycena</taxon>
    </lineage>
</organism>
<feature type="compositionally biased region" description="Basic residues" evidence="1">
    <location>
        <begin position="276"/>
        <end position="285"/>
    </location>
</feature>
<feature type="region of interest" description="Disordered" evidence="1">
    <location>
        <begin position="275"/>
        <end position="321"/>
    </location>
</feature>
<reference evidence="2" key="1">
    <citation type="submission" date="2023-03" db="EMBL/GenBank/DDBJ databases">
        <title>Massive genome expansion in bonnet fungi (Mycena s.s.) driven by repeated elements and novel gene families across ecological guilds.</title>
        <authorList>
            <consortium name="Lawrence Berkeley National Laboratory"/>
            <person name="Harder C.B."/>
            <person name="Miyauchi S."/>
            <person name="Viragh M."/>
            <person name="Kuo A."/>
            <person name="Thoen E."/>
            <person name="Andreopoulos B."/>
            <person name="Lu D."/>
            <person name="Skrede I."/>
            <person name="Drula E."/>
            <person name="Henrissat B."/>
            <person name="Morin E."/>
            <person name="Kohler A."/>
            <person name="Barry K."/>
            <person name="LaButti K."/>
            <person name="Morin E."/>
            <person name="Salamov A."/>
            <person name="Lipzen A."/>
            <person name="Mereny Z."/>
            <person name="Hegedus B."/>
            <person name="Baldrian P."/>
            <person name="Stursova M."/>
            <person name="Weitz H."/>
            <person name="Taylor A."/>
            <person name="Grigoriev I.V."/>
            <person name="Nagy L.G."/>
            <person name="Martin F."/>
            <person name="Kauserud H."/>
        </authorList>
    </citation>
    <scope>NUCLEOTIDE SEQUENCE</scope>
    <source>
        <strain evidence="2">CBHHK200</strain>
    </source>
</reference>
<feature type="region of interest" description="Disordered" evidence="1">
    <location>
        <begin position="81"/>
        <end position="129"/>
    </location>
</feature>
<dbReference type="EMBL" id="JARJCM010000274">
    <property type="protein sequence ID" value="KAJ7020090.1"/>
    <property type="molecule type" value="Genomic_DNA"/>
</dbReference>
<accession>A0AAD6WPA1</accession>
<evidence type="ECO:0000313" key="3">
    <source>
        <dbReference type="Proteomes" id="UP001218188"/>
    </source>
</evidence>
<name>A0AAD6WPA1_9AGAR</name>
<comment type="caution">
    <text evidence="2">The sequence shown here is derived from an EMBL/GenBank/DDBJ whole genome shotgun (WGS) entry which is preliminary data.</text>
</comment>
<sequence length="346" mass="37506">MGKHQRTTPANDWPAQQLPALLLPFPEGLNDFFRAETDAEDDFVAAFQRAVIFTAALGDTRVAFLWQQALKIGFRAGSGGTTGSVRAREASQDYALGRESGLKEGRTGGLRDGKQDRRKTGKSQGLKEGEVIGFEKGKTEGLSEGKRLGFVAGREFGEKQAAKLSKTPVPDRVLVDVGMDSPTFVPATSPTPPDVVAAAALTQADPPIADEPSSPKITPLLGWENDSISPISPGLSFRWADEAHPVLRSPGLPLPSRDFSALRSDAAPAPFSTLQRRVHRKHKTTRAPPSATWQPTRFRRHPASTWPTPRSVNSPRALDWDHDPRLSDLTQVLRSMGWRRGGGGGV</sequence>